<evidence type="ECO:0000259" key="2">
    <source>
        <dbReference type="Pfam" id="PF17289"/>
    </source>
</evidence>
<dbReference type="EMBL" id="CP060412">
    <property type="protein sequence ID" value="QNK03621.1"/>
    <property type="molecule type" value="Genomic_DNA"/>
</dbReference>
<dbReference type="InterPro" id="IPR035421">
    <property type="entry name" value="Terminase_6C"/>
</dbReference>
<dbReference type="SUPFAM" id="SSF52540">
    <property type="entry name" value="P-loop containing nucleoside triphosphate hydrolases"/>
    <property type="match status" value="1"/>
</dbReference>
<dbReference type="InterPro" id="IPR027417">
    <property type="entry name" value="P-loop_NTPase"/>
</dbReference>
<organism evidence="3 4">
    <name type="scientific">Dyella telluris</name>
    <dbReference type="NCBI Taxonomy" id="2763498"/>
    <lineage>
        <taxon>Bacteria</taxon>
        <taxon>Pseudomonadati</taxon>
        <taxon>Pseudomonadota</taxon>
        <taxon>Gammaproteobacteria</taxon>
        <taxon>Lysobacterales</taxon>
        <taxon>Rhodanobacteraceae</taxon>
        <taxon>Dyella</taxon>
    </lineage>
</organism>
<keyword evidence="1" id="KW-1188">Viral release from host cell</keyword>
<keyword evidence="4" id="KW-1185">Reference proteome</keyword>
<dbReference type="KEGG" id="dtl:H8F01_00395"/>
<dbReference type="Gene3D" id="3.30.420.280">
    <property type="match status" value="1"/>
</dbReference>
<dbReference type="Proteomes" id="UP000515873">
    <property type="component" value="Chromosome"/>
</dbReference>
<dbReference type="Pfam" id="PF17289">
    <property type="entry name" value="Terminase_6C"/>
    <property type="match status" value="1"/>
</dbReference>
<gene>
    <name evidence="3" type="ORF">H8F01_00395</name>
</gene>
<accession>A0A7G8QA13</accession>
<proteinExistence type="predicted"/>
<feature type="domain" description="Terminase large subunit gp17-like C-terminal" evidence="2">
    <location>
        <begin position="233"/>
        <end position="388"/>
    </location>
</feature>
<evidence type="ECO:0000256" key="1">
    <source>
        <dbReference type="ARBA" id="ARBA00022612"/>
    </source>
</evidence>
<sequence>MEVYRNPARFRTLVAGRRFGKTTLALSELRREGARANPGDKIWYVAPTYGMAREIMWNDLKATTPPDWVDKYNETLLQLRLVNGALISLKGADRPDTLRGVGLNFVVLDEYQDMRTEVWEQVLRPTLATTEGRALFIGTPKSHNLLYENYAKGVRQRNRKNPEWASWQFPTIASPFVPMREIEQARSDLDPRTFRQEYEASFETMSGRVYYPFERSRHVGNYPFNPKLPIWIGQDFNISPMSAAVLQPQPNGELWVVDEIVLFNSNVTEVCDELEKRYWRNMSQITIFPDPAGGSRSHARGESALDIFRSRGFKRIMYHKKHPFVQDRVNSVNALLRSASNQVRLKVNEKCRATIEAFEQVTYREGTTEIDKSLNKEHIADGIGYAIEYNFPTRKTPVLGVSF</sequence>
<evidence type="ECO:0000313" key="4">
    <source>
        <dbReference type="Proteomes" id="UP000515873"/>
    </source>
</evidence>
<reference evidence="3 4" key="1">
    <citation type="submission" date="2020-08" db="EMBL/GenBank/DDBJ databases">
        <title>Dyella sp. G9 isolated from forest soil.</title>
        <authorList>
            <person name="Fu J."/>
            <person name="Qiu L."/>
        </authorList>
    </citation>
    <scope>NUCLEOTIDE SEQUENCE [LARGE SCALE GENOMIC DNA]</scope>
    <source>
        <strain evidence="3 4">G9</strain>
    </source>
</reference>
<dbReference type="Gene3D" id="3.40.50.300">
    <property type="entry name" value="P-loop containing nucleotide triphosphate hydrolases"/>
    <property type="match status" value="1"/>
</dbReference>
<name>A0A7G8QA13_9GAMM</name>
<dbReference type="Pfam" id="PF03237">
    <property type="entry name" value="Terminase_6N"/>
    <property type="match status" value="1"/>
</dbReference>
<dbReference type="AlphaFoldDB" id="A0A7G8QA13"/>
<protein>
    <submittedName>
        <fullName evidence="3">Terminase</fullName>
    </submittedName>
</protein>
<evidence type="ECO:0000313" key="3">
    <source>
        <dbReference type="EMBL" id="QNK03621.1"/>
    </source>
</evidence>